<evidence type="ECO:0000256" key="1">
    <source>
        <dbReference type="ARBA" id="ARBA00004123"/>
    </source>
</evidence>
<evidence type="ECO:0000256" key="4">
    <source>
        <dbReference type="SAM" id="Phobius"/>
    </source>
</evidence>
<sequence length="163" mass="19629">MESSVSGRLLGCEIHGFRTMQDLDIPNIMEESKMRWLRPNEIHAILCNHKYFNINVKPETKHEFFMEKKKFLGHGRYHGFHLIFFDFQCIGGTIVLFDRKMLRNFRRDGYNWKKKKDGKTVKEAHEHLKGQVGNDERIHVYYAHGEDNTTFVRRCYWLLDKYE</sequence>
<dbReference type="SMART" id="SM01076">
    <property type="entry name" value="CG-1"/>
    <property type="match status" value="1"/>
</dbReference>
<feature type="transmembrane region" description="Helical" evidence="4">
    <location>
        <begin position="77"/>
        <end position="97"/>
    </location>
</feature>
<evidence type="ECO:0000313" key="6">
    <source>
        <dbReference type="EnsemblPlants" id="Solyc12g099345.1.1"/>
    </source>
</evidence>
<evidence type="ECO:0000256" key="3">
    <source>
        <dbReference type="ARBA" id="ARBA00023242"/>
    </source>
</evidence>
<organism evidence="6">
    <name type="scientific">Solanum lycopersicum</name>
    <name type="common">Tomato</name>
    <name type="synonym">Lycopersicon esculentum</name>
    <dbReference type="NCBI Taxonomy" id="4081"/>
    <lineage>
        <taxon>Eukaryota</taxon>
        <taxon>Viridiplantae</taxon>
        <taxon>Streptophyta</taxon>
        <taxon>Embryophyta</taxon>
        <taxon>Tracheophyta</taxon>
        <taxon>Spermatophyta</taxon>
        <taxon>Magnoliopsida</taxon>
        <taxon>eudicotyledons</taxon>
        <taxon>Gunneridae</taxon>
        <taxon>Pentapetalae</taxon>
        <taxon>asterids</taxon>
        <taxon>lamiids</taxon>
        <taxon>Solanales</taxon>
        <taxon>Solanaceae</taxon>
        <taxon>Solanoideae</taxon>
        <taxon>Solaneae</taxon>
        <taxon>Solanum</taxon>
        <taxon>Solanum subgen. Lycopersicon</taxon>
    </lineage>
</organism>
<keyword evidence="2" id="KW-0804">Transcription</keyword>
<dbReference type="Gramene" id="Solyc12g099345.1.1">
    <property type="protein sequence ID" value="Solyc12g099345.1.1"/>
    <property type="gene ID" value="Solyc12g099345.1"/>
</dbReference>
<feature type="domain" description="CG-1" evidence="5">
    <location>
        <begin position="25"/>
        <end position="163"/>
    </location>
</feature>
<dbReference type="EnsemblPlants" id="Solyc12g099345.1.1">
    <property type="protein sequence ID" value="Solyc12g099345.1.1"/>
    <property type="gene ID" value="Solyc12g099345.1"/>
</dbReference>
<protein>
    <recommendedName>
        <fullName evidence="5">CG-1 domain-containing protein</fullName>
    </recommendedName>
</protein>
<keyword evidence="4" id="KW-0812">Transmembrane</keyword>
<accession>A0A3Q7JDM1</accession>
<evidence type="ECO:0000313" key="7">
    <source>
        <dbReference type="Proteomes" id="UP000004994"/>
    </source>
</evidence>
<dbReference type="GO" id="GO:0005634">
    <property type="term" value="C:nucleus"/>
    <property type="evidence" value="ECO:0007669"/>
    <property type="project" value="UniProtKB-SubCell"/>
</dbReference>
<evidence type="ECO:0000259" key="5">
    <source>
        <dbReference type="PROSITE" id="PS51437"/>
    </source>
</evidence>
<name>A0A3Q7JDM1_SOLLC</name>
<dbReference type="Proteomes" id="UP000004994">
    <property type="component" value="Chromosome 12"/>
</dbReference>
<dbReference type="PANTHER" id="PTHR23335">
    <property type="entry name" value="CALMODULIN-BINDING TRANSCRIPTION ACTIVATOR CAMTA"/>
    <property type="match status" value="1"/>
</dbReference>
<proteinExistence type="predicted"/>
<dbReference type="InParanoid" id="A0A3Q7JDM1"/>
<dbReference type="AlphaFoldDB" id="A0A3Q7JDM1"/>
<keyword evidence="4" id="KW-1133">Transmembrane helix</keyword>
<reference evidence="6" key="2">
    <citation type="submission" date="2019-01" db="UniProtKB">
        <authorList>
            <consortium name="EnsemblPlants"/>
        </authorList>
    </citation>
    <scope>IDENTIFICATION</scope>
    <source>
        <strain evidence="6">cv. Heinz 1706</strain>
    </source>
</reference>
<keyword evidence="4" id="KW-0472">Membrane</keyword>
<evidence type="ECO:0000256" key="2">
    <source>
        <dbReference type="ARBA" id="ARBA00023163"/>
    </source>
</evidence>
<keyword evidence="3" id="KW-0539">Nucleus</keyword>
<comment type="subcellular location">
    <subcellularLocation>
        <location evidence="1">Nucleus</location>
    </subcellularLocation>
</comment>
<reference evidence="6" key="1">
    <citation type="journal article" date="2012" name="Nature">
        <title>The tomato genome sequence provides insights into fleshy fruit evolution.</title>
        <authorList>
            <consortium name="Tomato Genome Consortium"/>
        </authorList>
    </citation>
    <scope>NUCLEOTIDE SEQUENCE [LARGE SCALE GENOMIC DNA]</scope>
    <source>
        <strain evidence="6">cv. Heinz 1706</strain>
    </source>
</reference>
<dbReference type="InterPro" id="IPR005559">
    <property type="entry name" value="CG-1_dom"/>
</dbReference>
<keyword evidence="7" id="KW-1185">Reference proteome</keyword>
<dbReference type="Pfam" id="PF03859">
    <property type="entry name" value="CG-1"/>
    <property type="match status" value="1"/>
</dbReference>
<dbReference type="PROSITE" id="PS51437">
    <property type="entry name" value="CG_1"/>
    <property type="match status" value="1"/>
</dbReference>
<dbReference type="GO" id="GO:0003677">
    <property type="term" value="F:DNA binding"/>
    <property type="evidence" value="ECO:0007669"/>
    <property type="project" value="InterPro"/>
</dbReference>
<dbReference type="STRING" id="4081.A0A3Q7JDM1"/>
<dbReference type="PANTHER" id="PTHR23335:SF3">
    <property type="entry name" value="CALMODULIN-BINDING TRANSCRIPTION ACTIVATOR 5"/>
    <property type="match status" value="1"/>
</dbReference>
<dbReference type="OMA" id="NVEAINC"/>